<evidence type="ECO:0000256" key="4">
    <source>
        <dbReference type="ARBA" id="ARBA00022932"/>
    </source>
</evidence>
<feature type="compositionally biased region" description="Low complexity" evidence="5">
    <location>
        <begin position="26"/>
        <end position="36"/>
    </location>
</feature>
<dbReference type="AlphaFoldDB" id="A0A832I255"/>
<name>A0A832I255_UNCEI</name>
<evidence type="ECO:0000256" key="3">
    <source>
        <dbReference type="ARBA" id="ARBA00022705"/>
    </source>
</evidence>
<keyword evidence="1" id="KW-0808">Transferase</keyword>
<evidence type="ECO:0008006" key="7">
    <source>
        <dbReference type="Google" id="ProtNLM"/>
    </source>
</evidence>
<keyword evidence="3" id="KW-0235">DNA replication</keyword>
<evidence type="ECO:0000313" key="6">
    <source>
        <dbReference type="EMBL" id="HGZ41905.1"/>
    </source>
</evidence>
<dbReference type="PANTHER" id="PTHR34388">
    <property type="entry name" value="DNA POLYMERASE III SUBUNIT DELTA"/>
    <property type="match status" value="1"/>
</dbReference>
<evidence type="ECO:0000256" key="5">
    <source>
        <dbReference type="SAM" id="MobiDB-lite"/>
    </source>
</evidence>
<dbReference type="Gene3D" id="3.40.50.300">
    <property type="entry name" value="P-loop containing nucleotide triphosphate hydrolases"/>
    <property type="match status" value="1"/>
</dbReference>
<protein>
    <recommendedName>
        <fullName evidence="7">DNA polymerase III subunit delta</fullName>
    </recommendedName>
</protein>
<dbReference type="InterPro" id="IPR005790">
    <property type="entry name" value="DNA_polIII_delta"/>
</dbReference>
<comment type="caution">
    <text evidence="6">The sequence shown here is derived from an EMBL/GenBank/DDBJ whole genome shotgun (WGS) entry which is preliminary data.</text>
</comment>
<proteinExistence type="predicted"/>
<reference evidence="6" key="1">
    <citation type="journal article" date="2020" name="mSystems">
        <title>Genome- and Community-Level Interaction Insights into Carbon Utilization and Element Cycling Functions of Hydrothermarchaeota in Hydrothermal Sediment.</title>
        <authorList>
            <person name="Zhou Z."/>
            <person name="Liu Y."/>
            <person name="Xu W."/>
            <person name="Pan J."/>
            <person name="Luo Z.H."/>
            <person name="Li M."/>
        </authorList>
    </citation>
    <scope>NUCLEOTIDE SEQUENCE [LARGE SCALE GENOMIC DNA]</scope>
    <source>
        <strain evidence="6">SpSt-381</strain>
    </source>
</reference>
<evidence type="ECO:0000256" key="2">
    <source>
        <dbReference type="ARBA" id="ARBA00022695"/>
    </source>
</evidence>
<dbReference type="PANTHER" id="PTHR34388:SF1">
    <property type="entry name" value="DNA POLYMERASE III SUBUNIT DELTA"/>
    <property type="match status" value="1"/>
</dbReference>
<gene>
    <name evidence="6" type="ORF">ENR23_00505</name>
</gene>
<evidence type="ECO:0000256" key="1">
    <source>
        <dbReference type="ARBA" id="ARBA00022679"/>
    </source>
</evidence>
<sequence>MAGGTGRGAAAGRGGAAPRGGGAARGAGARSSRAAGPRAAAPGGGLALLELCDAGGFPSSFYLEGPCEPLKAAFLAELRAAWARAVTDAPLARVLRAAEAGVEAILAAVQGGSLFASRELTLVLDIEDLARSEKRVAALAAGLGAPSGGSCLVLVESAAEQTRKSLAPLRAACAARWEAGPPSREDLARWGARRLRRAGIAAGEGAVEALVRSAEGDALAFFSELETLVTGCAPGATLTRETVESAMRPVVGADLPDYLSAVAHGYPGLAAQRLGRLLAAGADEGRIVFGLANLVGGALGGWAKWPELSRTLRARLAPRELTRAADAIYRAEAAWKGGRADIVAALEATTRALATPAH</sequence>
<dbReference type="GO" id="GO:0003677">
    <property type="term" value="F:DNA binding"/>
    <property type="evidence" value="ECO:0007669"/>
    <property type="project" value="InterPro"/>
</dbReference>
<dbReference type="GO" id="GO:0006261">
    <property type="term" value="P:DNA-templated DNA replication"/>
    <property type="evidence" value="ECO:0007669"/>
    <property type="project" value="TreeGrafter"/>
</dbReference>
<dbReference type="GO" id="GO:0003887">
    <property type="term" value="F:DNA-directed DNA polymerase activity"/>
    <property type="evidence" value="ECO:0007669"/>
    <property type="project" value="UniProtKB-KW"/>
</dbReference>
<feature type="region of interest" description="Disordered" evidence="5">
    <location>
        <begin position="1"/>
        <end position="36"/>
    </location>
</feature>
<dbReference type="GO" id="GO:0009360">
    <property type="term" value="C:DNA polymerase III complex"/>
    <property type="evidence" value="ECO:0007669"/>
    <property type="project" value="TreeGrafter"/>
</dbReference>
<accession>A0A832I255</accession>
<keyword evidence="2" id="KW-0548">Nucleotidyltransferase</keyword>
<feature type="compositionally biased region" description="Gly residues" evidence="5">
    <location>
        <begin position="1"/>
        <end position="25"/>
    </location>
</feature>
<organism evidence="6">
    <name type="scientific">Eiseniibacteriota bacterium</name>
    <dbReference type="NCBI Taxonomy" id="2212470"/>
    <lineage>
        <taxon>Bacteria</taxon>
        <taxon>Candidatus Eiseniibacteriota</taxon>
    </lineage>
</organism>
<dbReference type="EMBL" id="DSQF01000002">
    <property type="protein sequence ID" value="HGZ41905.1"/>
    <property type="molecule type" value="Genomic_DNA"/>
</dbReference>
<dbReference type="Gene3D" id="1.10.8.60">
    <property type="match status" value="1"/>
</dbReference>
<keyword evidence="4" id="KW-0239">DNA-directed DNA polymerase</keyword>
<dbReference type="SUPFAM" id="SSF52540">
    <property type="entry name" value="P-loop containing nucleoside triphosphate hydrolases"/>
    <property type="match status" value="1"/>
</dbReference>
<dbReference type="InterPro" id="IPR027417">
    <property type="entry name" value="P-loop_NTPase"/>
</dbReference>